<accession>A0A2A7AAR8</accession>
<proteinExistence type="predicted"/>
<evidence type="ECO:0000313" key="2">
    <source>
        <dbReference type="Proteomes" id="UP000220157"/>
    </source>
</evidence>
<dbReference type="RefSeq" id="WP_097785197.1">
    <property type="nucleotide sequence ID" value="NZ_NMTW01000026.1"/>
</dbReference>
<name>A0A2A7AAR8_9FIRM</name>
<reference evidence="1 2" key="1">
    <citation type="journal article" date="2017" name="Front. Microbiol.">
        <title>New Insights into the Diversity of the Genus Faecalibacterium.</title>
        <authorList>
            <person name="Benevides L."/>
            <person name="Burman S."/>
            <person name="Martin R."/>
            <person name="Robert V."/>
            <person name="Thomas M."/>
            <person name="Miquel S."/>
            <person name="Chain F."/>
            <person name="Sokol H."/>
            <person name="Bermudez-Humaran L.G."/>
            <person name="Morrison M."/>
            <person name="Langella P."/>
            <person name="Azevedo V.A."/>
            <person name="Chatel J.M."/>
            <person name="Soares S."/>
        </authorList>
    </citation>
    <scope>NUCLEOTIDE SEQUENCE [LARGE SCALE GENOMIC DNA]</scope>
    <source>
        <strain evidence="1 2">CNCM I 4573</strain>
    </source>
</reference>
<evidence type="ECO:0000313" key="1">
    <source>
        <dbReference type="EMBL" id="PDX76123.1"/>
    </source>
</evidence>
<comment type="caution">
    <text evidence="1">The sequence shown here is derived from an EMBL/GenBank/DDBJ whole genome shotgun (WGS) entry which is preliminary data.</text>
</comment>
<sequence length="262" mass="30847">MRFHSYEMWINSTDKFSKQDMRDAVSKANTKFQDGDMLYLIQLEILEERFLWLACDYENMKKYSPSVLNHDSFEVESNPRGKEQVELRQQVFALYDTKKQILYISDVSRRPFIANYLQHTLQKEITVKAIYSSVDDFCEVVKIIKGLRFKQVDNMITRQNDIFKETISKTGLDVKEVQIKIGFGDTPVKDARSLLEWIHRERDAFERVIVVGVDDNDIEQTFDYSSILKHVELHLNKDENEHYDASEVKSELLKELRNSGNV</sequence>
<gene>
    <name evidence="1" type="ORF">CGS56_05450</name>
</gene>
<protein>
    <submittedName>
        <fullName evidence="1">Uncharacterized protein</fullName>
    </submittedName>
</protein>
<organism evidence="1 2">
    <name type="scientific">Faecalibacterium prausnitzii</name>
    <dbReference type="NCBI Taxonomy" id="853"/>
    <lineage>
        <taxon>Bacteria</taxon>
        <taxon>Bacillati</taxon>
        <taxon>Bacillota</taxon>
        <taxon>Clostridia</taxon>
        <taxon>Eubacteriales</taxon>
        <taxon>Oscillospiraceae</taxon>
        <taxon>Faecalibacterium</taxon>
    </lineage>
</organism>
<dbReference type="EMBL" id="NMTW01000026">
    <property type="protein sequence ID" value="PDX76123.1"/>
    <property type="molecule type" value="Genomic_DNA"/>
</dbReference>
<dbReference type="Proteomes" id="UP000220157">
    <property type="component" value="Unassembled WGS sequence"/>
</dbReference>
<dbReference type="AlphaFoldDB" id="A0A2A7AAR8"/>